<proteinExistence type="predicted"/>
<reference evidence="2 3" key="1">
    <citation type="journal article" date="2016" name="Mol. Biol. Evol.">
        <title>Comparative Genomics of Early-Diverging Mushroom-Forming Fungi Provides Insights into the Origins of Lignocellulose Decay Capabilities.</title>
        <authorList>
            <person name="Nagy L.G."/>
            <person name="Riley R."/>
            <person name="Tritt A."/>
            <person name="Adam C."/>
            <person name="Daum C."/>
            <person name="Floudas D."/>
            <person name="Sun H."/>
            <person name="Yadav J.S."/>
            <person name="Pangilinan J."/>
            <person name="Larsson K.H."/>
            <person name="Matsuura K."/>
            <person name="Barry K."/>
            <person name="Labutti K."/>
            <person name="Kuo R."/>
            <person name="Ohm R.A."/>
            <person name="Bhattacharya S.S."/>
            <person name="Shirouzu T."/>
            <person name="Yoshinaga Y."/>
            <person name="Martin F.M."/>
            <person name="Grigoriev I.V."/>
            <person name="Hibbett D.S."/>
        </authorList>
    </citation>
    <scope>NUCLEOTIDE SEQUENCE [LARGE SCALE GENOMIC DNA]</scope>
    <source>
        <strain evidence="2 3">HHB12029</strain>
    </source>
</reference>
<evidence type="ECO:0000256" key="1">
    <source>
        <dbReference type="SAM" id="MobiDB-lite"/>
    </source>
</evidence>
<dbReference type="AlphaFoldDB" id="A0A165E992"/>
<sequence length="167" mass="19293">MPYFPRKKDPKFIAYVAQHPWSPADQRREDKMLANRWRIVRNRMTAAKVGCGGCEGLEWTLLKRAIYAFQGYITAVEAIRRRQEENEIVLRGLENFEILWAVREKLRDAEISGYGAAQSAARKWKEVKSDPGLPARHSSPFHHYSGLGDNSPSYERLKPQRVPLLVK</sequence>
<organism evidence="2 3">
    <name type="scientific">Exidia glandulosa HHB12029</name>
    <dbReference type="NCBI Taxonomy" id="1314781"/>
    <lineage>
        <taxon>Eukaryota</taxon>
        <taxon>Fungi</taxon>
        <taxon>Dikarya</taxon>
        <taxon>Basidiomycota</taxon>
        <taxon>Agaricomycotina</taxon>
        <taxon>Agaricomycetes</taxon>
        <taxon>Auriculariales</taxon>
        <taxon>Exidiaceae</taxon>
        <taxon>Exidia</taxon>
    </lineage>
</organism>
<evidence type="ECO:0000313" key="2">
    <source>
        <dbReference type="EMBL" id="KZV86375.1"/>
    </source>
</evidence>
<dbReference type="Proteomes" id="UP000077266">
    <property type="component" value="Unassembled WGS sequence"/>
</dbReference>
<dbReference type="EMBL" id="KV426158">
    <property type="protein sequence ID" value="KZV86375.1"/>
    <property type="molecule type" value="Genomic_DNA"/>
</dbReference>
<name>A0A165E992_EXIGL</name>
<gene>
    <name evidence="2" type="ORF">EXIGLDRAFT_802358</name>
</gene>
<dbReference type="InParanoid" id="A0A165E992"/>
<accession>A0A165E992</accession>
<keyword evidence="3" id="KW-1185">Reference proteome</keyword>
<protein>
    <submittedName>
        <fullName evidence="2">Uncharacterized protein</fullName>
    </submittedName>
</protein>
<feature type="region of interest" description="Disordered" evidence="1">
    <location>
        <begin position="129"/>
        <end position="155"/>
    </location>
</feature>
<evidence type="ECO:0000313" key="3">
    <source>
        <dbReference type="Proteomes" id="UP000077266"/>
    </source>
</evidence>